<dbReference type="Pfam" id="PF13466">
    <property type="entry name" value="STAS_2"/>
    <property type="match status" value="1"/>
</dbReference>
<dbReference type="Proteomes" id="UP000824083">
    <property type="component" value="Unassembled WGS sequence"/>
</dbReference>
<dbReference type="InterPro" id="IPR036513">
    <property type="entry name" value="STAS_dom_sf"/>
</dbReference>
<organism evidence="2 3">
    <name type="scientific">Candidatus Aphodousia faecigallinarum</name>
    <dbReference type="NCBI Taxonomy" id="2840677"/>
    <lineage>
        <taxon>Bacteria</taxon>
        <taxon>Pseudomonadati</taxon>
        <taxon>Pseudomonadota</taxon>
        <taxon>Betaproteobacteria</taxon>
        <taxon>Burkholderiales</taxon>
        <taxon>Sutterellaceae</taxon>
        <taxon>Sutterellaceae incertae sedis</taxon>
        <taxon>Candidatus Aphodousia</taxon>
    </lineage>
</organism>
<reference evidence="2" key="1">
    <citation type="submission" date="2020-10" db="EMBL/GenBank/DDBJ databases">
        <authorList>
            <person name="Gilroy R."/>
        </authorList>
    </citation>
    <scope>NUCLEOTIDE SEQUENCE</scope>
    <source>
        <strain evidence="2">7463</strain>
    </source>
</reference>
<dbReference type="AlphaFoldDB" id="A0A9D1LFH9"/>
<protein>
    <submittedName>
        <fullName evidence="2">STAS domain-containing protein</fullName>
    </submittedName>
</protein>
<name>A0A9D1LFH9_9BURK</name>
<sequence>MKIDQEIVTFEDIGHWERQAEQALSASDPIFDCSDVKNADSALLALILKWLQQAQQKQLEPQILNLPEGMWSLAKLYGVRKLIRPYCQKTQL</sequence>
<proteinExistence type="predicted"/>
<reference evidence="2" key="2">
    <citation type="journal article" date="2021" name="PeerJ">
        <title>Extensive microbial diversity within the chicken gut microbiome revealed by metagenomics and culture.</title>
        <authorList>
            <person name="Gilroy R."/>
            <person name="Ravi A."/>
            <person name="Getino M."/>
            <person name="Pursley I."/>
            <person name="Horton D.L."/>
            <person name="Alikhan N.F."/>
            <person name="Baker D."/>
            <person name="Gharbi K."/>
            <person name="Hall N."/>
            <person name="Watson M."/>
            <person name="Adriaenssens E.M."/>
            <person name="Foster-Nyarko E."/>
            <person name="Jarju S."/>
            <person name="Secka A."/>
            <person name="Antonio M."/>
            <person name="Oren A."/>
            <person name="Chaudhuri R.R."/>
            <person name="La Ragione R."/>
            <person name="Hildebrand F."/>
            <person name="Pallen M.J."/>
        </authorList>
    </citation>
    <scope>NUCLEOTIDE SEQUENCE</scope>
    <source>
        <strain evidence="2">7463</strain>
    </source>
</reference>
<evidence type="ECO:0000313" key="2">
    <source>
        <dbReference type="EMBL" id="HIU37824.1"/>
    </source>
</evidence>
<gene>
    <name evidence="2" type="ORF">IAC56_06070</name>
</gene>
<feature type="domain" description="MlaB-like STAS" evidence="1">
    <location>
        <begin position="8"/>
        <end position="79"/>
    </location>
</feature>
<comment type="caution">
    <text evidence="2">The sequence shown here is derived from an EMBL/GenBank/DDBJ whole genome shotgun (WGS) entry which is preliminary data.</text>
</comment>
<evidence type="ECO:0000259" key="1">
    <source>
        <dbReference type="Pfam" id="PF13466"/>
    </source>
</evidence>
<dbReference type="Gene3D" id="3.30.750.24">
    <property type="entry name" value="STAS domain"/>
    <property type="match status" value="1"/>
</dbReference>
<dbReference type="EMBL" id="DVMY01000092">
    <property type="protein sequence ID" value="HIU37824.1"/>
    <property type="molecule type" value="Genomic_DNA"/>
</dbReference>
<dbReference type="SUPFAM" id="SSF52091">
    <property type="entry name" value="SpoIIaa-like"/>
    <property type="match status" value="1"/>
</dbReference>
<accession>A0A9D1LFH9</accession>
<evidence type="ECO:0000313" key="3">
    <source>
        <dbReference type="Proteomes" id="UP000824083"/>
    </source>
</evidence>
<dbReference type="InterPro" id="IPR058548">
    <property type="entry name" value="MlaB-like_STAS"/>
</dbReference>